<evidence type="ECO:0000313" key="2">
    <source>
        <dbReference type="EMBL" id="UOG74340.1"/>
    </source>
</evidence>
<proteinExistence type="predicted"/>
<dbReference type="RefSeq" id="WP_243797656.1">
    <property type="nucleotide sequence ID" value="NZ_CP094669.1"/>
</dbReference>
<feature type="domain" description="DUF4007" evidence="1">
    <location>
        <begin position="30"/>
        <end position="318"/>
    </location>
</feature>
<accession>A0ABY4CYT5</accession>
<sequence length="326" mass="35674">MSVQFPPTTIAEMFEAVHTTQTLLPSPPSFAGHQTFAMRSAWLKKGVDALLQDPAVFSAEGALVELGVGKNMVSAIRHWLLATRLAAPTERGGYMLPTELGHSLLTNNGTDPYLEDPATLWLLHWNLCGPGSQSYTWAFAFNVFREWEWTASALVTAVQNAARATSSKTFSQETVERDVSVFLQTYVAPTDRSQNAEDGLDCPLRELGLLRAGFGGQQQYSFVIGPKPSLPVSIFVWALRKFWDWKYPGSSTIAARDIAHAEGSPGMVFKLDEDSTLAYLDQLEALTAGALRFEDTPLVRQVVQTTADSLNPAALLRLHYAAAPVA</sequence>
<dbReference type="Proteomes" id="UP000831113">
    <property type="component" value="Chromosome"/>
</dbReference>
<organism evidence="2 3">
    <name type="scientific">Hymenobacter tibetensis</name>
    <dbReference type="NCBI Taxonomy" id="497967"/>
    <lineage>
        <taxon>Bacteria</taxon>
        <taxon>Pseudomonadati</taxon>
        <taxon>Bacteroidota</taxon>
        <taxon>Cytophagia</taxon>
        <taxon>Cytophagales</taxon>
        <taxon>Hymenobacteraceae</taxon>
        <taxon>Hymenobacter</taxon>
    </lineage>
</organism>
<keyword evidence="3" id="KW-1185">Reference proteome</keyword>
<evidence type="ECO:0000313" key="3">
    <source>
        <dbReference type="Proteomes" id="UP000831113"/>
    </source>
</evidence>
<gene>
    <name evidence="2" type="ORF">MTX78_19755</name>
</gene>
<evidence type="ECO:0000259" key="1">
    <source>
        <dbReference type="Pfam" id="PF13182"/>
    </source>
</evidence>
<dbReference type="Pfam" id="PF13182">
    <property type="entry name" value="DUF4007"/>
    <property type="match status" value="1"/>
</dbReference>
<protein>
    <submittedName>
        <fullName evidence="2">DUF4007 family protein</fullName>
    </submittedName>
</protein>
<name>A0ABY4CYT5_9BACT</name>
<reference evidence="2 3" key="1">
    <citation type="submission" date="2022-03" db="EMBL/GenBank/DDBJ databases">
        <title>Hymenobactersp. isolated from the air.</title>
        <authorList>
            <person name="Won M."/>
            <person name="Kwon S.-W."/>
        </authorList>
    </citation>
    <scope>NUCLEOTIDE SEQUENCE [LARGE SCALE GENOMIC DNA]</scope>
    <source>
        <strain evidence="2 3">KACC 21982</strain>
    </source>
</reference>
<dbReference type="InterPro" id="IPR025248">
    <property type="entry name" value="DUF4007"/>
</dbReference>
<dbReference type="EMBL" id="CP094669">
    <property type="protein sequence ID" value="UOG74340.1"/>
    <property type="molecule type" value="Genomic_DNA"/>
</dbReference>